<reference evidence="3" key="1">
    <citation type="journal article" date="2019" name="bioRxiv">
        <title>The Genome of the Zebra Mussel, Dreissena polymorpha: A Resource for Invasive Species Research.</title>
        <authorList>
            <person name="McCartney M.A."/>
            <person name="Auch B."/>
            <person name="Kono T."/>
            <person name="Mallez S."/>
            <person name="Zhang Y."/>
            <person name="Obille A."/>
            <person name="Becker A."/>
            <person name="Abrahante J.E."/>
            <person name="Garbe J."/>
            <person name="Badalamenti J.P."/>
            <person name="Herman A."/>
            <person name="Mangelson H."/>
            <person name="Liachko I."/>
            <person name="Sullivan S."/>
            <person name="Sone E.D."/>
            <person name="Koren S."/>
            <person name="Silverstein K.A.T."/>
            <person name="Beckman K.B."/>
            <person name="Gohl D.M."/>
        </authorList>
    </citation>
    <scope>NUCLEOTIDE SEQUENCE</scope>
    <source>
        <strain evidence="3">Duluth1</strain>
        <tissue evidence="3">Whole animal</tissue>
    </source>
</reference>
<comment type="pathway">
    <text evidence="1">Protein modification; protein ubiquitination.</text>
</comment>
<dbReference type="Proteomes" id="UP000828390">
    <property type="component" value="Unassembled WGS sequence"/>
</dbReference>
<accession>A0A9D4KY46</accession>
<comment type="similarity">
    <text evidence="1">Belongs to the E3 ubiquitin-protein ligase UBR1-like family.</text>
</comment>
<dbReference type="GO" id="GO:0008270">
    <property type="term" value="F:zinc ion binding"/>
    <property type="evidence" value="ECO:0007669"/>
    <property type="project" value="UniProtKB-UniRule"/>
</dbReference>
<evidence type="ECO:0000259" key="2">
    <source>
        <dbReference type="Pfam" id="PF18995"/>
    </source>
</evidence>
<dbReference type="GO" id="GO:0000151">
    <property type="term" value="C:ubiquitin ligase complex"/>
    <property type="evidence" value="ECO:0007669"/>
    <property type="project" value="TreeGrafter"/>
</dbReference>
<dbReference type="Pfam" id="PF18995">
    <property type="entry name" value="PRT6_C"/>
    <property type="match status" value="1"/>
</dbReference>
<dbReference type="GO" id="GO:0061630">
    <property type="term" value="F:ubiquitin protein ligase activity"/>
    <property type="evidence" value="ECO:0007669"/>
    <property type="project" value="UniProtKB-UniRule"/>
</dbReference>
<sequence>MQVKRRKENNQLQALPPPVPPKFRPMFLPVMGLLQCDIMIYVIELVLARAAEVRSRSLSETQLERVLHLIGMGLHEQKRAIEEGNRQFDFLTRICTPSSLHSKAKKEPGRSIQTLLEKIMSSNNITHDSIRDLVIWTVKTITEVRQMKNEPVAMEKENAMVAPRDVKAEAARRKKQVAAEKRRMKIMAQMSAMQKNFIKENSELFENTSTELFPRIGSDMDISDAGSSSFPVAVGCKQTRPSLSPPQLATCILCQEEQEITLTSKAIVLTAFVQKSTVLSLHHGNALLNGDLFDPLFMRSDLPTGTHTSSCGHMMHAGCWQSFFDNILARERRRPLRFRHNYSHDIEKMEFLCPLCECICNTVIPVLPSVSTLGQESSVDKLQLSFADWLDGIHKTVLNSIREPGSVDSRSRLTVYEVCPLVTITRQMAGSVAQNFQALWAYMSVPTSDVSEETKEMLRKFSRDAYSFGLGVEVDDDNPRVPIMLWNTCAFSLMAIEQQLRDDGKPLFGQLSSRHSDCLRSLVQVASTYTQIVSPNQSNMHCIRLLSFLFPDSFKNKDNEPPMCILDVELFHYLVAIVMSLPSLLRGDAELLKVYQGIGSVPPPGGINHQYALQLVLAVHLIQVLLTFDQENCGMEVDGDYEGEALLILYDHIHTIANVPQQNTPLPWQLSLHVRRSMLPLLRCVALLFHYWTGIPSPAELSVAELAKSLPRFVRHPSPLAEHANVLAEHANVLAEVAKVLAEHANVCEHSLPRFWQNMPMFVRYPSPLAEHANVCEHSLPRFWQNMPMFLAKMLKYLGVNDHMSRLLDNQGEILDSMVNRTVIGHRHIFIIDKLERLSAASQSVVQYPLRINKLIELPYDYSELINKVSTFTYGS</sequence>
<keyword evidence="1" id="KW-0808">Transferase</keyword>
<dbReference type="EC" id="2.3.2.27" evidence="1"/>
<evidence type="ECO:0000256" key="1">
    <source>
        <dbReference type="RuleBase" id="RU366018"/>
    </source>
</evidence>
<comment type="caution">
    <text evidence="3">The sequence shown here is derived from an EMBL/GenBank/DDBJ whole genome shotgun (WGS) entry which is preliminary data.</text>
</comment>
<keyword evidence="1" id="KW-0833">Ubl conjugation pathway</keyword>
<dbReference type="PANTHER" id="PTHR21497:SF24">
    <property type="entry name" value="E3 UBIQUITIN-PROTEIN LIGASE UBR1"/>
    <property type="match status" value="1"/>
</dbReference>
<dbReference type="InterPro" id="IPR039164">
    <property type="entry name" value="UBR1-like"/>
</dbReference>
<dbReference type="InterPro" id="IPR044046">
    <property type="entry name" value="E3_ligase_UBR-like_C"/>
</dbReference>
<comment type="function">
    <text evidence="1">Ubiquitin ligase protein which is a component of the N-end rule pathway. Recognizes and binds to proteins bearing specific N-terminal residues that are destabilizing according to the N-end rule, leading to their ubiquitination and subsequent degradation.</text>
</comment>
<keyword evidence="1" id="KW-0862">Zinc</keyword>
<evidence type="ECO:0000313" key="4">
    <source>
        <dbReference type="Proteomes" id="UP000828390"/>
    </source>
</evidence>
<organism evidence="3 4">
    <name type="scientific">Dreissena polymorpha</name>
    <name type="common">Zebra mussel</name>
    <name type="synonym">Mytilus polymorpha</name>
    <dbReference type="NCBI Taxonomy" id="45954"/>
    <lineage>
        <taxon>Eukaryota</taxon>
        <taxon>Metazoa</taxon>
        <taxon>Spiralia</taxon>
        <taxon>Lophotrochozoa</taxon>
        <taxon>Mollusca</taxon>
        <taxon>Bivalvia</taxon>
        <taxon>Autobranchia</taxon>
        <taxon>Heteroconchia</taxon>
        <taxon>Euheterodonta</taxon>
        <taxon>Imparidentia</taxon>
        <taxon>Neoheterodontei</taxon>
        <taxon>Myida</taxon>
        <taxon>Dreissenoidea</taxon>
        <taxon>Dreissenidae</taxon>
        <taxon>Dreissena</taxon>
    </lineage>
</organism>
<gene>
    <name evidence="3" type="ORF">DPMN_090455</name>
</gene>
<dbReference type="EMBL" id="JAIWYP010000003">
    <property type="protein sequence ID" value="KAH3848106.1"/>
    <property type="molecule type" value="Genomic_DNA"/>
</dbReference>
<dbReference type="GO" id="GO:0071596">
    <property type="term" value="P:ubiquitin-dependent protein catabolic process via the N-end rule pathway"/>
    <property type="evidence" value="ECO:0007669"/>
    <property type="project" value="UniProtKB-UniRule"/>
</dbReference>
<evidence type="ECO:0000313" key="3">
    <source>
        <dbReference type="EMBL" id="KAH3848106.1"/>
    </source>
</evidence>
<keyword evidence="1" id="KW-0863">Zinc-finger</keyword>
<name>A0A9D4KY46_DREPO</name>
<protein>
    <recommendedName>
        <fullName evidence="1">E3 ubiquitin-protein ligase</fullName>
        <ecNumber evidence="1">2.3.2.27</ecNumber>
    </recommendedName>
</protein>
<dbReference type="GO" id="GO:0016567">
    <property type="term" value="P:protein ubiquitination"/>
    <property type="evidence" value="ECO:0007669"/>
    <property type="project" value="UniProtKB-UniRule"/>
</dbReference>
<proteinExistence type="inferred from homology"/>
<keyword evidence="4" id="KW-1185">Reference proteome</keyword>
<dbReference type="PANTHER" id="PTHR21497">
    <property type="entry name" value="UBIQUITIN LIGASE E3 ALPHA-RELATED"/>
    <property type="match status" value="1"/>
</dbReference>
<feature type="domain" description="E3 ubiquitin-protein ligase UBR-like C-terminal" evidence="2">
    <location>
        <begin position="480"/>
        <end position="709"/>
    </location>
</feature>
<dbReference type="AlphaFoldDB" id="A0A9D4KY46"/>
<comment type="catalytic activity">
    <reaction evidence="1">
        <text>S-ubiquitinyl-[E2 ubiquitin-conjugating enzyme]-L-cysteine + [acceptor protein]-L-lysine = [E2 ubiquitin-conjugating enzyme]-L-cysteine + N(6)-ubiquitinyl-[acceptor protein]-L-lysine.</text>
        <dbReference type="EC" id="2.3.2.27"/>
    </reaction>
</comment>
<keyword evidence="1" id="KW-0479">Metal-binding</keyword>
<reference evidence="3" key="2">
    <citation type="submission" date="2020-11" db="EMBL/GenBank/DDBJ databases">
        <authorList>
            <person name="McCartney M.A."/>
            <person name="Auch B."/>
            <person name="Kono T."/>
            <person name="Mallez S."/>
            <person name="Becker A."/>
            <person name="Gohl D.M."/>
            <person name="Silverstein K.A.T."/>
            <person name="Koren S."/>
            <person name="Bechman K.B."/>
            <person name="Herman A."/>
            <person name="Abrahante J.E."/>
            <person name="Garbe J."/>
        </authorList>
    </citation>
    <scope>NUCLEOTIDE SEQUENCE</scope>
    <source>
        <strain evidence="3">Duluth1</strain>
        <tissue evidence="3">Whole animal</tissue>
    </source>
</reference>
<dbReference type="GO" id="GO:0005737">
    <property type="term" value="C:cytoplasm"/>
    <property type="evidence" value="ECO:0007669"/>
    <property type="project" value="TreeGrafter"/>
</dbReference>